<reference evidence="2" key="1">
    <citation type="submission" date="2023-07" db="EMBL/GenBank/DDBJ databases">
        <title>The genome sequence of Rhodocytophaga aerolata KACC 12507.</title>
        <authorList>
            <person name="Zhang X."/>
        </authorList>
    </citation>
    <scope>NUCLEOTIDE SEQUENCE</scope>
    <source>
        <strain evidence="2">KACC 12507</strain>
    </source>
</reference>
<gene>
    <name evidence="2" type="ORF">Q0590_21800</name>
</gene>
<dbReference type="InterPro" id="IPR041394">
    <property type="entry name" value="HEPN_Cthe2314"/>
</dbReference>
<sequence length="259" mass="31248">MQEDSRHDLIRNYNKEIIKIYQEENLNNLAGLQGNFELNGRDILSWYFDTIRKGQIKFNDFDFNKLFDDLLFCSDEIIYTVAHLFLYRPYINNPLTTGSFFYGNEVFANYQNLEGKRYDMYLDIVSQQFYNYWDRIGDLLAVYFPNIFLKKKIYFSTTIESIPSLFHGSENYKWLKEFADNQYKALNRIRKDIVHYVTSSTNFKWTHLQHAHDRSEMENWFNNRIGLADFYKKHNVYTLEGFEKTILLIEEITALKRYS</sequence>
<dbReference type="Proteomes" id="UP001168528">
    <property type="component" value="Unassembled WGS sequence"/>
</dbReference>
<protein>
    <submittedName>
        <fullName evidence="2">Cthe_2314 family HEPN domain-containing protein</fullName>
    </submittedName>
</protein>
<dbReference type="RefSeq" id="WP_302039729.1">
    <property type="nucleotide sequence ID" value="NZ_JAUKPO010000015.1"/>
</dbReference>
<evidence type="ECO:0000313" key="3">
    <source>
        <dbReference type="Proteomes" id="UP001168528"/>
    </source>
</evidence>
<accession>A0ABT8RA22</accession>
<proteinExistence type="predicted"/>
<name>A0ABT8RA22_9BACT</name>
<dbReference type="Pfam" id="PF18730">
    <property type="entry name" value="HEPN_Cthe2314"/>
    <property type="match status" value="1"/>
</dbReference>
<feature type="domain" description="Cthe-2314-like HEPN" evidence="1">
    <location>
        <begin position="107"/>
        <end position="221"/>
    </location>
</feature>
<comment type="caution">
    <text evidence="2">The sequence shown here is derived from an EMBL/GenBank/DDBJ whole genome shotgun (WGS) entry which is preliminary data.</text>
</comment>
<organism evidence="2 3">
    <name type="scientific">Rhodocytophaga aerolata</name>
    <dbReference type="NCBI Taxonomy" id="455078"/>
    <lineage>
        <taxon>Bacteria</taxon>
        <taxon>Pseudomonadati</taxon>
        <taxon>Bacteroidota</taxon>
        <taxon>Cytophagia</taxon>
        <taxon>Cytophagales</taxon>
        <taxon>Rhodocytophagaceae</taxon>
        <taxon>Rhodocytophaga</taxon>
    </lineage>
</organism>
<evidence type="ECO:0000259" key="1">
    <source>
        <dbReference type="Pfam" id="PF18730"/>
    </source>
</evidence>
<dbReference type="EMBL" id="JAUKPO010000015">
    <property type="protein sequence ID" value="MDO1448927.1"/>
    <property type="molecule type" value="Genomic_DNA"/>
</dbReference>
<evidence type="ECO:0000313" key="2">
    <source>
        <dbReference type="EMBL" id="MDO1448927.1"/>
    </source>
</evidence>
<keyword evidence="3" id="KW-1185">Reference proteome</keyword>